<name>A0ABQ6H580_9GAMM</name>
<evidence type="ECO:0008006" key="4">
    <source>
        <dbReference type="Google" id="ProtNLM"/>
    </source>
</evidence>
<dbReference type="InterPro" id="IPR009386">
    <property type="entry name" value="ZapG-like"/>
</dbReference>
<protein>
    <recommendedName>
        <fullName evidence="4">DUF1043 family protein</fullName>
    </recommendedName>
</protein>
<comment type="caution">
    <text evidence="2">The sequence shown here is derived from an EMBL/GenBank/DDBJ whole genome shotgun (WGS) entry which is preliminary data.</text>
</comment>
<dbReference type="Proteomes" id="UP001157133">
    <property type="component" value="Unassembled WGS sequence"/>
</dbReference>
<dbReference type="EMBL" id="BSSU01000014">
    <property type="protein sequence ID" value="GLX83310.1"/>
    <property type="molecule type" value="Genomic_DNA"/>
</dbReference>
<evidence type="ECO:0000256" key="1">
    <source>
        <dbReference type="SAM" id="MobiDB-lite"/>
    </source>
</evidence>
<reference evidence="2 3" key="1">
    <citation type="submission" date="2023-03" db="EMBL/GenBank/DDBJ databases">
        <title>Draft genome sequence of Thalassotalea eurytherma JCM 18482T.</title>
        <authorList>
            <person name="Sawabe T."/>
        </authorList>
    </citation>
    <scope>NUCLEOTIDE SEQUENCE [LARGE SCALE GENOMIC DNA]</scope>
    <source>
        <strain evidence="2 3">JCM 18482</strain>
    </source>
</reference>
<organism evidence="2 3">
    <name type="scientific">Thalassotalea eurytherma</name>
    <dbReference type="NCBI Taxonomy" id="1144278"/>
    <lineage>
        <taxon>Bacteria</taxon>
        <taxon>Pseudomonadati</taxon>
        <taxon>Pseudomonadota</taxon>
        <taxon>Gammaproteobacteria</taxon>
        <taxon>Alteromonadales</taxon>
        <taxon>Colwelliaceae</taxon>
        <taxon>Thalassotalea</taxon>
    </lineage>
</organism>
<sequence>MDVVSGIIIFILGAIVGAFAFKTLSASSQEQVKLSEKVSESEAELAKYKEDVAEHLDNSTQLLSQMNEACQAAMKQMEQSTQLLNQATPENTAAMPFFSQETQEQLAKTAELRHNRERKSEDSLTEQPLDYSDNPSGLFDDKKQSVTNSE</sequence>
<feature type="compositionally biased region" description="Basic and acidic residues" evidence="1">
    <location>
        <begin position="110"/>
        <end position="122"/>
    </location>
</feature>
<evidence type="ECO:0000313" key="3">
    <source>
        <dbReference type="Proteomes" id="UP001157133"/>
    </source>
</evidence>
<accession>A0ABQ6H580</accession>
<dbReference type="Pfam" id="PF06295">
    <property type="entry name" value="ZapG-like"/>
    <property type="match status" value="1"/>
</dbReference>
<feature type="region of interest" description="Disordered" evidence="1">
    <location>
        <begin position="78"/>
        <end position="150"/>
    </location>
</feature>
<feature type="compositionally biased region" description="Polar residues" evidence="1">
    <location>
        <begin position="78"/>
        <end position="91"/>
    </location>
</feature>
<dbReference type="RefSeq" id="WP_284208728.1">
    <property type="nucleotide sequence ID" value="NZ_BSSU01000014.1"/>
</dbReference>
<gene>
    <name evidence="2" type="ORF">theurythT_27620</name>
</gene>
<keyword evidence="3" id="KW-1185">Reference proteome</keyword>
<proteinExistence type="predicted"/>
<evidence type="ECO:0000313" key="2">
    <source>
        <dbReference type="EMBL" id="GLX83310.1"/>
    </source>
</evidence>